<gene>
    <name evidence="14 19" type="primary">murC</name>
    <name evidence="19" type="ORF">WDZ17_04170</name>
</gene>
<evidence type="ECO:0000259" key="16">
    <source>
        <dbReference type="Pfam" id="PF01225"/>
    </source>
</evidence>
<evidence type="ECO:0000256" key="1">
    <source>
        <dbReference type="ARBA" id="ARBA00004496"/>
    </source>
</evidence>
<dbReference type="EMBL" id="JBBIAA010000002">
    <property type="protein sequence ID" value="MEJ5944488.1"/>
    <property type="molecule type" value="Genomic_DNA"/>
</dbReference>
<sequence>MSARADGGPAEPRRPAPLRDPMTGGEVPLAFDVDEPVPPAAGLGGVHCVGVGGVGMSGIARVLLARGLPVSGSDAKDVPVLAALRAVGGRVAPGFDPGRLEGAGTVVASSAIRWDNPELVAARERGLRVLHRSQGLQALMADRRAVAVAGTNGKTTTTSMLVVALQHAGLDPSFAVGGELTGAGTNAHDGTGDLFVAEADESDASFLVYSPELSVVTNVQPDHLDHYGDAAAVERAFSAFAGRVRPGGVLVVCADDPGAARLADAVTAAGGREPGRWPRVVTYGLAPSADVRLVDLAPYGGRISFGLVDTAAGEGAVPVRLAVPGVHNALDAAAAYTAATRLGVLPRVAVDGLERFTGTRRRFEARGVAAGVRVFDDYAHNPAKVAAAVQTGRQVAGDGRLVVVFQPHLYSRTLDFAAEFGAALGAADDVLVMDVYAAREDPVPGVTGALVAGAVPLAAEHVAYVPSWGDVAQAATERVRPGDLVLTVGAGDVTMVAGEVLARLERRAAAA</sequence>
<dbReference type="PANTHER" id="PTHR43445">
    <property type="entry name" value="UDP-N-ACETYLMURAMATE--L-ALANINE LIGASE-RELATED"/>
    <property type="match status" value="1"/>
</dbReference>
<evidence type="ECO:0000256" key="11">
    <source>
        <dbReference type="ARBA" id="ARBA00023306"/>
    </source>
</evidence>
<dbReference type="InterPro" id="IPR036565">
    <property type="entry name" value="Mur-like_cat_sf"/>
</dbReference>
<evidence type="ECO:0000256" key="15">
    <source>
        <dbReference type="SAM" id="MobiDB-lite"/>
    </source>
</evidence>
<organism evidence="19 20">
    <name type="scientific">Pseudokineococcus basanitobsidens</name>
    <dbReference type="NCBI Taxonomy" id="1926649"/>
    <lineage>
        <taxon>Bacteria</taxon>
        <taxon>Bacillati</taxon>
        <taxon>Actinomycetota</taxon>
        <taxon>Actinomycetes</taxon>
        <taxon>Kineosporiales</taxon>
        <taxon>Kineosporiaceae</taxon>
        <taxon>Pseudokineococcus</taxon>
    </lineage>
</organism>
<dbReference type="SUPFAM" id="SSF51984">
    <property type="entry name" value="MurCD N-terminal domain"/>
    <property type="match status" value="1"/>
</dbReference>
<keyword evidence="5 14" id="KW-0436">Ligase</keyword>
<proteinExistence type="inferred from homology"/>
<dbReference type="Pfam" id="PF02875">
    <property type="entry name" value="Mur_ligase_C"/>
    <property type="match status" value="1"/>
</dbReference>
<dbReference type="Gene3D" id="3.90.190.20">
    <property type="entry name" value="Mur ligase, C-terminal domain"/>
    <property type="match status" value="1"/>
</dbReference>
<evidence type="ECO:0000256" key="13">
    <source>
        <dbReference type="ARBA" id="ARBA00047833"/>
    </source>
</evidence>
<keyword evidence="12 14" id="KW-0961">Cell wall biogenesis/degradation</keyword>
<comment type="subcellular location">
    <subcellularLocation>
        <location evidence="1 14">Cytoplasm</location>
    </subcellularLocation>
</comment>
<keyword evidence="20" id="KW-1185">Reference proteome</keyword>
<dbReference type="NCBIfam" id="TIGR01082">
    <property type="entry name" value="murC"/>
    <property type="match status" value="1"/>
</dbReference>
<protein>
    <recommendedName>
        <fullName evidence="3 14">UDP-N-acetylmuramate--L-alanine ligase</fullName>
        <ecNumber evidence="3 14">6.3.2.8</ecNumber>
    </recommendedName>
    <alternativeName>
        <fullName evidence="14">UDP-N-acetylmuramoyl-L-alanine synthetase</fullName>
    </alternativeName>
</protein>
<comment type="function">
    <text evidence="14">Cell wall formation.</text>
</comment>
<dbReference type="SUPFAM" id="SSF53244">
    <property type="entry name" value="MurD-like peptide ligases, peptide-binding domain"/>
    <property type="match status" value="1"/>
</dbReference>
<evidence type="ECO:0000256" key="5">
    <source>
        <dbReference type="ARBA" id="ARBA00022598"/>
    </source>
</evidence>
<dbReference type="PANTHER" id="PTHR43445:SF3">
    <property type="entry name" value="UDP-N-ACETYLMURAMATE--L-ALANINE LIGASE"/>
    <property type="match status" value="1"/>
</dbReference>
<name>A0ABU8RHD8_9ACTN</name>
<evidence type="ECO:0000256" key="4">
    <source>
        <dbReference type="ARBA" id="ARBA00022490"/>
    </source>
</evidence>
<comment type="caution">
    <text evidence="19">The sequence shown here is derived from an EMBL/GenBank/DDBJ whole genome shotgun (WGS) entry which is preliminary data.</text>
</comment>
<dbReference type="GO" id="GO:0008763">
    <property type="term" value="F:UDP-N-acetylmuramate-L-alanine ligase activity"/>
    <property type="evidence" value="ECO:0007669"/>
    <property type="project" value="UniProtKB-EC"/>
</dbReference>
<dbReference type="EC" id="6.3.2.8" evidence="3 14"/>
<dbReference type="Proteomes" id="UP001387100">
    <property type="component" value="Unassembled WGS sequence"/>
</dbReference>
<keyword evidence="4 14" id="KW-0963">Cytoplasm</keyword>
<evidence type="ECO:0000256" key="12">
    <source>
        <dbReference type="ARBA" id="ARBA00023316"/>
    </source>
</evidence>
<dbReference type="Pfam" id="PF08245">
    <property type="entry name" value="Mur_ligase_M"/>
    <property type="match status" value="1"/>
</dbReference>
<dbReference type="InterPro" id="IPR013221">
    <property type="entry name" value="Mur_ligase_cen"/>
</dbReference>
<keyword evidence="8 14" id="KW-0067">ATP-binding</keyword>
<evidence type="ECO:0000256" key="3">
    <source>
        <dbReference type="ARBA" id="ARBA00012211"/>
    </source>
</evidence>
<dbReference type="InterPro" id="IPR050061">
    <property type="entry name" value="MurCDEF_pg_biosynth"/>
</dbReference>
<comment type="similarity">
    <text evidence="14">Belongs to the MurCDEF family.</text>
</comment>
<evidence type="ECO:0000313" key="20">
    <source>
        <dbReference type="Proteomes" id="UP001387100"/>
    </source>
</evidence>
<dbReference type="Pfam" id="PF01225">
    <property type="entry name" value="Mur_ligase"/>
    <property type="match status" value="1"/>
</dbReference>
<evidence type="ECO:0000256" key="7">
    <source>
        <dbReference type="ARBA" id="ARBA00022741"/>
    </source>
</evidence>
<dbReference type="InterPro" id="IPR000713">
    <property type="entry name" value="Mur_ligase_N"/>
</dbReference>
<feature type="region of interest" description="Disordered" evidence="15">
    <location>
        <begin position="1"/>
        <end position="25"/>
    </location>
</feature>
<evidence type="ECO:0000256" key="9">
    <source>
        <dbReference type="ARBA" id="ARBA00022960"/>
    </source>
</evidence>
<feature type="binding site" evidence="14">
    <location>
        <begin position="150"/>
        <end position="156"/>
    </location>
    <ligand>
        <name>ATP</name>
        <dbReference type="ChEBI" id="CHEBI:30616"/>
    </ligand>
</feature>
<reference evidence="19 20" key="1">
    <citation type="journal article" date="2017" name="Int. J. Syst. Evol. Microbiol.">
        <title>Pseudokineococcus basanitobsidens sp. nov., isolated from volcanic rock.</title>
        <authorList>
            <person name="Lee D.W."/>
            <person name="Park M.Y."/>
            <person name="Kim J.J."/>
            <person name="Kim B.S."/>
        </authorList>
    </citation>
    <scope>NUCLEOTIDE SEQUENCE [LARGE SCALE GENOMIC DNA]</scope>
    <source>
        <strain evidence="19 20">DSM 103726</strain>
    </source>
</reference>
<evidence type="ECO:0000256" key="2">
    <source>
        <dbReference type="ARBA" id="ARBA00004752"/>
    </source>
</evidence>
<keyword evidence="11 14" id="KW-0131">Cell cycle</keyword>
<keyword evidence="9 14" id="KW-0133">Cell shape</keyword>
<evidence type="ECO:0000256" key="8">
    <source>
        <dbReference type="ARBA" id="ARBA00022840"/>
    </source>
</evidence>
<evidence type="ECO:0000256" key="6">
    <source>
        <dbReference type="ARBA" id="ARBA00022618"/>
    </source>
</evidence>
<evidence type="ECO:0000256" key="10">
    <source>
        <dbReference type="ARBA" id="ARBA00022984"/>
    </source>
</evidence>
<keyword evidence="6 14" id="KW-0132">Cell division</keyword>
<keyword evidence="7 14" id="KW-0547">Nucleotide-binding</keyword>
<dbReference type="SUPFAM" id="SSF53623">
    <property type="entry name" value="MurD-like peptide ligases, catalytic domain"/>
    <property type="match status" value="1"/>
</dbReference>
<evidence type="ECO:0000259" key="18">
    <source>
        <dbReference type="Pfam" id="PF08245"/>
    </source>
</evidence>
<dbReference type="HAMAP" id="MF_00046">
    <property type="entry name" value="MurC"/>
    <property type="match status" value="1"/>
</dbReference>
<dbReference type="InterPro" id="IPR036615">
    <property type="entry name" value="Mur_ligase_C_dom_sf"/>
</dbReference>
<feature type="domain" description="Mur ligase N-terminal catalytic" evidence="16">
    <location>
        <begin position="46"/>
        <end position="143"/>
    </location>
</feature>
<evidence type="ECO:0000259" key="17">
    <source>
        <dbReference type="Pfam" id="PF02875"/>
    </source>
</evidence>
<evidence type="ECO:0000313" key="19">
    <source>
        <dbReference type="EMBL" id="MEJ5944488.1"/>
    </source>
</evidence>
<dbReference type="InterPro" id="IPR004101">
    <property type="entry name" value="Mur_ligase_C"/>
</dbReference>
<feature type="domain" description="Mur ligase C-terminal" evidence="17">
    <location>
        <begin position="361"/>
        <end position="491"/>
    </location>
</feature>
<keyword evidence="10 14" id="KW-0573">Peptidoglycan synthesis</keyword>
<dbReference type="Gene3D" id="3.40.1190.10">
    <property type="entry name" value="Mur-like, catalytic domain"/>
    <property type="match status" value="1"/>
</dbReference>
<feature type="domain" description="Mur ligase central" evidence="18">
    <location>
        <begin position="148"/>
        <end position="338"/>
    </location>
</feature>
<dbReference type="Gene3D" id="3.40.50.720">
    <property type="entry name" value="NAD(P)-binding Rossmann-like Domain"/>
    <property type="match status" value="1"/>
</dbReference>
<comment type="catalytic activity">
    <reaction evidence="13 14">
        <text>UDP-N-acetyl-alpha-D-muramate + L-alanine + ATP = UDP-N-acetyl-alpha-D-muramoyl-L-alanine + ADP + phosphate + H(+)</text>
        <dbReference type="Rhea" id="RHEA:23372"/>
        <dbReference type="ChEBI" id="CHEBI:15378"/>
        <dbReference type="ChEBI" id="CHEBI:30616"/>
        <dbReference type="ChEBI" id="CHEBI:43474"/>
        <dbReference type="ChEBI" id="CHEBI:57972"/>
        <dbReference type="ChEBI" id="CHEBI:70757"/>
        <dbReference type="ChEBI" id="CHEBI:83898"/>
        <dbReference type="ChEBI" id="CHEBI:456216"/>
        <dbReference type="EC" id="6.3.2.8"/>
    </reaction>
</comment>
<comment type="pathway">
    <text evidence="2 14">Cell wall biogenesis; peptidoglycan biosynthesis.</text>
</comment>
<dbReference type="InterPro" id="IPR005758">
    <property type="entry name" value="UDP-N-AcMur_Ala_ligase_MurC"/>
</dbReference>
<evidence type="ECO:0000256" key="14">
    <source>
        <dbReference type="HAMAP-Rule" id="MF_00046"/>
    </source>
</evidence>
<accession>A0ABU8RHD8</accession>